<dbReference type="InParanoid" id="F7PRC4"/>
<gene>
    <name evidence="6" type="ORF">HLPCO_002233</name>
</gene>
<dbReference type="AlphaFoldDB" id="F7PRC4"/>
<dbReference type="GO" id="GO:0003700">
    <property type="term" value="F:DNA-binding transcription factor activity"/>
    <property type="evidence" value="ECO:0007669"/>
    <property type="project" value="InterPro"/>
</dbReference>
<feature type="domain" description="HTH rpiR-type" evidence="4">
    <location>
        <begin position="4"/>
        <end position="80"/>
    </location>
</feature>
<dbReference type="GO" id="GO:0004816">
    <property type="term" value="F:asparagine-tRNA ligase activity"/>
    <property type="evidence" value="ECO:0007669"/>
    <property type="project" value="UniProtKB-EC"/>
</dbReference>
<keyword evidence="7" id="KW-1185">Reference proteome</keyword>
<dbReference type="eggNOG" id="COG1737">
    <property type="taxonomic scope" value="Bacteria"/>
</dbReference>
<dbReference type="InterPro" id="IPR046348">
    <property type="entry name" value="SIS_dom_sf"/>
</dbReference>
<dbReference type="PROSITE" id="PS51071">
    <property type="entry name" value="HTH_RPIR"/>
    <property type="match status" value="1"/>
</dbReference>
<dbReference type="InterPro" id="IPR001347">
    <property type="entry name" value="SIS_dom"/>
</dbReference>
<dbReference type="SUPFAM" id="SSF46689">
    <property type="entry name" value="Homeodomain-like"/>
    <property type="match status" value="1"/>
</dbReference>
<dbReference type="InterPro" id="IPR009057">
    <property type="entry name" value="Homeodomain-like_sf"/>
</dbReference>
<dbReference type="InterPro" id="IPR000281">
    <property type="entry name" value="HTH_RpiR"/>
</dbReference>
<dbReference type="EC" id="6.1.1.22" evidence="6"/>
<dbReference type="InterPro" id="IPR036388">
    <property type="entry name" value="WH-like_DNA-bd_sf"/>
</dbReference>
<comment type="caution">
    <text evidence="6">The sequence shown here is derived from an EMBL/GenBank/DDBJ whole genome shotgun (WGS) entry which is preliminary data.</text>
</comment>
<dbReference type="OrthoDB" id="2930at2"/>
<keyword evidence="6" id="KW-0436">Ligase</keyword>
<dbReference type="Gene3D" id="3.40.50.10490">
    <property type="entry name" value="Glucose-6-phosphate isomerase like protein, domain 1"/>
    <property type="match status" value="1"/>
</dbReference>
<reference evidence="6 7" key="2">
    <citation type="journal article" date="2013" name="PLoS ONE">
        <title>INDIGO - INtegrated Data Warehouse of MIcrobial GenOmes with Examples from the Red Sea Extremophiles.</title>
        <authorList>
            <person name="Alam I."/>
            <person name="Antunes A."/>
            <person name="Kamau A.A."/>
            <person name="Ba Alawi W."/>
            <person name="Kalkatawi M."/>
            <person name="Stingl U."/>
            <person name="Bajic V.B."/>
        </authorList>
    </citation>
    <scope>NUCLEOTIDE SEQUENCE [LARGE SCALE GENOMIC DNA]</scope>
    <source>
        <strain evidence="6 7">SSD-17B</strain>
    </source>
</reference>
<evidence type="ECO:0000313" key="6">
    <source>
        <dbReference type="EMBL" id="ERJ11750.1"/>
    </source>
</evidence>
<keyword evidence="2" id="KW-0238">DNA-binding</keyword>
<dbReference type="RefSeq" id="WP_008824383.1">
    <property type="nucleotide sequence ID" value="NZ_AFNU02000008.1"/>
</dbReference>
<dbReference type="Pfam" id="PF01418">
    <property type="entry name" value="HTH_6"/>
    <property type="match status" value="1"/>
</dbReference>
<dbReference type="STRING" id="1033810.HLPCO_002233"/>
<dbReference type="GO" id="GO:0003677">
    <property type="term" value="F:DNA binding"/>
    <property type="evidence" value="ECO:0007669"/>
    <property type="project" value="UniProtKB-KW"/>
</dbReference>
<keyword evidence="1" id="KW-0805">Transcription regulation</keyword>
<evidence type="ECO:0000256" key="3">
    <source>
        <dbReference type="ARBA" id="ARBA00023163"/>
    </source>
</evidence>
<keyword evidence="3" id="KW-0804">Transcription</keyword>
<dbReference type="PANTHER" id="PTHR30514">
    <property type="entry name" value="GLUCOKINASE"/>
    <property type="match status" value="1"/>
</dbReference>
<dbReference type="Pfam" id="PF01380">
    <property type="entry name" value="SIS"/>
    <property type="match status" value="1"/>
</dbReference>
<feature type="domain" description="SIS" evidence="5">
    <location>
        <begin position="116"/>
        <end position="256"/>
    </location>
</feature>
<dbReference type="GO" id="GO:1901135">
    <property type="term" value="P:carbohydrate derivative metabolic process"/>
    <property type="evidence" value="ECO:0007669"/>
    <property type="project" value="InterPro"/>
</dbReference>
<dbReference type="Gene3D" id="1.10.10.10">
    <property type="entry name" value="Winged helix-like DNA-binding domain superfamily/Winged helix DNA-binding domain"/>
    <property type="match status" value="1"/>
</dbReference>
<reference evidence="6 7" key="1">
    <citation type="journal article" date="2011" name="J. Bacteriol.">
        <title>Genome sequence of Haloplasma contractile, an unusual contractile bacterium from a deep-sea anoxic brine lake.</title>
        <authorList>
            <person name="Antunes A."/>
            <person name="Alam I."/>
            <person name="El Dorry H."/>
            <person name="Siam R."/>
            <person name="Robertson A."/>
            <person name="Bajic V.B."/>
            <person name="Stingl U."/>
        </authorList>
    </citation>
    <scope>NUCLEOTIDE SEQUENCE [LARGE SCALE GENOMIC DNA]</scope>
    <source>
        <strain evidence="6 7">SSD-17B</strain>
    </source>
</reference>
<evidence type="ECO:0000259" key="4">
    <source>
        <dbReference type="PROSITE" id="PS51071"/>
    </source>
</evidence>
<evidence type="ECO:0000256" key="1">
    <source>
        <dbReference type="ARBA" id="ARBA00023015"/>
    </source>
</evidence>
<dbReference type="InterPro" id="IPR035472">
    <property type="entry name" value="RpiR-like_SIS"/>
</dbReference>
<dbReference type="InterPro" id="IPR047640">
    <property type="entry name" value="RpiR-like"/>
</dbReference>
<dbReference type="EMBL" id="AFNU02000008">
    <property type="protein sequence ID" value="ERJ11750.1"/>
    <property type="molecule type" value="Genomic_DNA"/>
</dbReference>
<dbReference type="Proteomes" id="UP000005707">
    <property type="component" value="Unassembled WGS sequence"/>
</dbReference>
<name>F7PRC4_9MOLU</name>
<dbReference type="GO" id="GO:0097367">
    <property type="term" value="F:carbohydrate derivative binding"/>
    <property type="evidence" value="ECO:0007669"/>
    <property type="project" value="InterPro"/>
</dbReference>
<sequence length="273" mass="31255">MYNSKILTNIETYKNSLTKSETKIVKFLEEKITDVIYMSVTEFADTVDVGETTILRFCRKIGFKGYQDFKIAVAQDDINKNNIETKDSISEKIYDSIVEVLSNSKNLIKQEDIDEVIDIMNKARKVYFFGVGSSGITALEAKSKFFRIHRKFDAVTDSHFQSMVSEIVNEDDVIVVLTLSGSTKDVVDVVERAKQNGAKIVTITNYQRAPITKHTDILLLTSNKKMQIEGGAMVEKITQLYMIDILYISYVELKDEFKDRRRMTARSVVDKKY</sequence>
<evidence type="ECO:0000256" key="2">
    <source>
        <dbReference type="ARBA" id="ARBA00023125"/>
    </source>
</evidence>
<accession>F7PRC4</accession>
<organism evidence="6 7">
    <name type="scientific">Haloplasma contractile SSD-17B</name>
    <dbReference type="NCBI Taxonomy" id="1033810"/>
    <lineage>
        <taxon>Bacteria</taxon>
        <taxon>Bacillati</taxon>
        <taxon>Mycoplasmatota</taxon>
        <taxon>Mollicutes</taxon>
        <taxon>Haloplasmatales</taxon>
        <taxon>Haloplasmataceae</taxon>
        <taxon>Haloplasma</taxon>
    </lineage>
</organism>
<dbReference type="SUPFAM" id="SSF53697">
    <property type="entry name" value="SIS domain"/>
    <property type="match status" value="1"/>
</dbReference>
<dbReference type="PROSITE" id="PS51464">
    <property type="entry name" value="SIS"/>
    <property type="match status" value="1"/>
</dbReference>
<dbReference type="PANTHER" id="PTHR30514:SF1">
    <property type="entry name" value="HTH-TYPE TRANSCRIPTIONAL REGULATOR HEXR-RELATED"/>
    <property type="match status" value="1"/>
</dbReference>
<protein>
    <submittedName>
        <fullName evidence="6">Asparaginyl-tRNA synthetase protein</fullName>
        <ecNumber evidence="6">6.1.1.22</ecNumber>
    </submittedName>
</protein>
<dbReference type="CDD" id="cd05013">
    <property type="entry name" value="SIS_RpiR"/>
    <property type="match status" value="1"/>
</dbReference>
<evidence type="ECO:0000259" key="5">
    <source>
        <dbReference type="PROSITE" id="PS51464"/>
    </source>
</evidence>
<evidence type="ECO:0000313" key="7">
    <source>
        <dbReference type="Proteomes" id="UP000005707"/>
    </source>
</evidence>
<dbReference type="FunCoup" id="F7PRC4">
    <property type="interactions" value="30"/>
</dbReference>
<proteinExistence type="predicted"/>